<proteinExistence type="predicted"/>
<evidence type="ECO:0000313" key="2">
    <source>
        <dbReference type="EMBL" id="KXU36469.1"/>
    </source>
</evidence>
<dbReference type="AlphaFoldDB" id="A0A139SPF3"/>
<accession>A0A139SPF3</accession>
<comment type="caution">
    <text evidence="2">The sequence shown here is derived from an EMBL/GenBank/DDBJ whole genome shotgun (WGS) entry which is preliminary data.</text>
</comment>
<feature type="region of interest" description="Disordered" evidence="1">
    <location>
        <begin position="1"/>
        <end position="55"/>
    </location>
</feature>
<reference evidence="2 3" key="1">
    <citation type="submission" date="2016-02" db="EMBL/GenBank/DDBJ databases">
        <authorList>
            <person name="Wen L."/>
            <person name="He K."/>
            <person name="Yang H."/>
        </authorList>
    </citation>
    <scope>NUCLEOTIDE SEQUENCE [LARGE SCALE GENOMIC DNA]</scope>
    <source>
        <strain evidence="2 3">CV41</strain>
    </source>
</reference>
<feature type="region of interest" description="Disordered" evidence="1">
    <location>
        <begin position="108"/>
        <end position="141"/>
    </location>
</feature>
<organism evidence="2 3">
    <name type="scientific">Cephaloticoccus capnophilus</name>
    <dbReference type="NCBI Taxonomy" id="1548208"/>
    <lineage>
        <taxon>Bacteria</taxon>
        <taxon>Pseudomonadati</taxon>
        <taxon>Verrucomicrobiota</taxon>
        <taxon>Opitutia</taxon>
        <taxon>Opitutales</taxon>
        <taxon>Opitutaceae</taxon>
        <taxon>Cephaloticoccus</taxon>
    </lineage>
</organism>
<evidence type="ECO:0000256" key="1">
    <source>
        <dbReference type="SAM" id="MobiDB-lite"/>
    </source>
</evidence>
<keyword evidence="3" id="KW-1185">Reference proteome</keyword>
<name>A0A139SPF3_9BACT</name>
<protein>
    <submittedName>
        <fullName evidence="2">Uncharacterized protein</fullName>
    </submittedName>
</protein>
<gene>
    <name evidence="2" type="ORF">AXK12_03215</name>
</gene>
<feature type="compositionally biased region" description="Polar residues" evidence="1">
    <location>
        <begin position="1"/>
        <end position="11"/>
    </location>
</feature>
<dbReference type="EMBL" id="LSZP01000024">
    <property type="protein sequence ID" value="KXU36469.1"/>
    <property type="molecule type" value="Genomic_DNA"/>
</dbReference>
<evidence type="ECO:0000313" key="3">
    <source>
        <dbReference type="Proteomes" id="UP000071392"/>
    </source>
</evidence>
<sequence>MNSIRQNSRQGIVSGGVQNGRDSHAQMGKLPTQRIDKFGQRARHRPARPDKERHNHKLAFARLARALVTAHALARVSALQLFAQKRLDALRRYASERGSRNLVRVCKRNRKNGPPDSLRQPPRHLAQREHHSRLQRAIIDE</sequence>
<dbReference type="Proteomes" id="UP000071392">
    <property type="component" value="Unassembled WGS sequence"/>
</dbReference>